<dbReference type="Pfam" id="PF00652">
    <property type="entry name" value="Ricin_B_lectin"/>
    <property type="match status" value="1"/>
</dbReference>
<keyword evidence="6" id="KW-1185">Reference proteome</keyword>
<evidence type="ECO:0000313" key="6">
    <source>
        <dbReference type="Proteomes" id="UP000735302"/>
    </source>
</evidence>
<dbReference type="PANTHER" id="PTHR11675:SF63">
    <property type="entry name" value="POLYPEPTIDE N-ACETYLGALACTOSAMINYLTRANSFERASE"/>
    <property type="match status" value="1"/>
</dbReference>
<dbReference type="GO" id="GO:0004653">
    <property type="term" value="F:polypeptide N-acetylgalactosaminyltransferase activity"/>
    <property type="evidence" value="ECO:0007669"/>
    <property type="project" value="TreeGrafter"/>
</dbReference>
<dbReference type="PROSITE" id="PS50231">
    <property type="entry name" value="RICIN_B_LECTIN"/>
    <property type="match status" value="1"/>
</dbReference>
<gene>
    <name evidence="5" type="ORF">PoB_003149900</name>
</gene>
<dbReference type="InterPro" id="IPR029044">
    <property type="entry name" value="Nucleotide-diphossugar_trans"/>
</dbReference>
<keyword evidence="2" id="KW-0430">Lectin</keyword>
<evidence type="ECO:0000256" key="1">
    <source>
        <dbReference type="ARBA" id="ARBA00022679"/>
    </source>
</evidence>
<dbReference type="PANTHER" id="PTHR11675">
    <property type="entry name" value="N-ACETYLGALACTOSAMINYLTRANSFERASE"/>
    <property type="match status" value="1"/>
</dbReference>
<feature type="domain" description="Ricin B lectin" evidence="4">
    <location>
        <begin position="188"/>
        <end position="313"/>
    </location>
</feature>
<dbReference type="Pfam" id="PF02709">
    <property type="entry name" value="Glyco_transf_7C"/>
    <property type="match status" value="1"/>
</dbReference>
<comment type="caution">
    <text evidence="5">The sequence shown here is derived from an EMBL/GenBank/DDBJ whole genome shotgun (WGS) entry which is preliminary data.</text>
</comment>
<dbReference type="InterPro" id="IPR035992">
    <property type="entry name" value="Ricin_B-like_lectins"/>
</dbReference>
<dbReference type="Gene3D" id="3.90.550.10">
    <property type="entry name" value="Spore Coat Polysaccharide Biosynthesis Protein SpsA, Chain A"/>
    <property type="match status" value="1"/>
</dbReference>
<dbReference type="GO" id="GO:0005112">
    <property type="term" value="F:Notch binding"/>
    <property type="evidence" value="ECO:0007669"/>
    <property type="project" value="TreeGrafter"/>
</dbReference>
<dbReference type="SMART" id="SM00458">
    <property type="entry name" value="RICIN"/>
    <property type="match status" value="1"/>
</dbReference>
<dbReference type="GO" id="GO:0005794">
    <property type="term" value="C:Golgi apparatus"/>
    <property type="evidence" value="ECO:0007669"/>
    <property type="project" value="TreeGrafter"/>
</dbReference>
<dbReference type="EMBL" id="BLXT01003745">
    <property type="protein sequence ID" value="GFO04994.1"/>
    <property type="molecule type" value="Genomic_DNA"/>
</dbReference>
<keyword evidence="3" id="KW-1015">Disulfide bond</keyword>
<organism evidence="5 6">
    <name type="scientific">Plakobranchus ocellatus</name>
    <dbReference type="NCBI Taxonomy" id="259542"/>
    <lineage>
        <taxon>Eukaryota</taxon>
        <taxon>Metazoa</taxon>
        <taxon>Spiralia</taxon>
        <taxon>Lophotrochozoa</taxon>
        <taxon>Mollusca</taxon>
        <taxon>Gastropoda</taxon>
        <taxon>Heterobranchia</taxon>
        <taxon>Euthyneura</taxon>
        <taxon>Panpulmonata</taxon>
        <taxon>Sacoglossa</taxon>
        <taxon>Placobranchoidea</taxon>
        <taxon>Plakobranchidae</taxon>
        <taxon>Plakobranchus</taxon>
    </lineage>
</organism>
<accession>A0AAV4AFF1</accession>
<dbReference type="GO" id="GO:0006493">
    <property type="term" value="P:protein O-linked glycosylation"/>
    <property type="evidence" value="ECO:0007669"/>
    <property type="project" value="TreeGrafter"/>
</dbReference>
<keyword evidence="1" id="KW-0808">Transferase</keyword>
<dbReference type="Proteomes" id="UP000735302">
    <property type="component" value="Unassembled WGS sequence"/>
</dbReference>
<dbReference type="SUPFAM" id="SSF50370">
    <property type="entry name" value="Ricin B-like lectins"/>
    <property type="match status" value="1"/>
</dbReference>
<name>A0AAV4AFF1_9GAST</name>
<evidence type="ECO:0000256" key="2">
    <source>
        <dbReference type="ARBA" id="ARBA00022734"/>
    </source>
</evidence>
<evidence type="ECO:0000313" key="5">
    <source>
        <dbReference type="EMBL" id="GFO04994.1"/>
    </source>
</evidence>
<dbReference type="InterPro" id="IPR027791">
    <property type="entry name" value="Galactosyl_T_C"/>
</dbReference>
<reference evidence="5 6" key="1">
    <citation type="journal article" date="2021" name="Elife">
        <title>Chloroplast acquisition without the gene transfer in kleptoplastic sea slugs, Plakobranchus ocellatus.</title>
        <authorList>
            <person name="Maeda T."/>
            <person name="Takahashi S."/>
            <person name="Yoshida T."/>
            <person name="Shimamura S."/>
            <person name="Takaki Y."/>
            <person name="Nagai Y."/>
            <person name="Toyoda A."/>
            <person name="Suzuki Y."/>
            <person name="Arimoto A."/>
            <person name="Ishii H."/>
            <person name="Satoh N."/>
            <person name="Nishiyama T."/>
            <person name="Hasebe M."/>
            <person name="Maruyama T."/>
            <person name="Minagawa J."/>
            <person name="Obokata J."/>
            <person name="Shigenobu S."/>
        </authorList>
    </citation>
    <scope>NUCLEOTIDE SEQUENCE [LARGE SCALE GENOMIC DNA]</scope>
</reference>
<dbReference type="GO" id="GO:0030246">
    <property type="term" value="F:carbohydrate binding"/>
    <property type="evidence" value="ECO:0007669"/>
    <property type="project" value="UniProtKB-KW"/>
</dbReference>
<protein>
    <submittedName>
        <fullName evidence="5">Polypeptide n-acetylgalactosaminyltransferase</fullName>
    </submittedName>
</protein>
<dbReference type="SUPFAM" id="SSF53448">
    <property type="entry name" value="Nucleotide-diphospho-sugar transferases"/>
    <property type="match status" value="1"/>
</dbReference>
<evidence type="ECO:0000256" key="3">
    <source>
        <dbReference type="ARBA" id="ARBA00023157"/>
    </source>
</evidence>
<dbReference type="InterPro" id="IPR000772">
    <property type="entry name" value="Ricin_B_lectin"/>
</dbReference>
<evidence type="ECO:0000259" key="4">
    <source>
        <dbReference type="SMART" id="SM00458"/>
    </source>
</evidence>
<dbReference type="AlphaFoldDB" id="A0AAV4AFF1"/>
<proteinExistence type="predicted"/>
<dbReference type="FunFam" id="3.90.550.10:FF:000195">
    <property type="entry name" value="Polypeptide N-acetylgalactosaminyltransferase like 6"/>
    <property type="match status" value="1"/>
</dbReference>
<sequence>MHYQWDPLSQEESKQIMETAEPFKSPTMAGGLFAMNRLYFQTLGEYDSGMDVWGGENLELSFRIWQCGGKLVIVPCSRVGHIFRKRRPYGVTKQDTFTKNTLRMVHVWTDEFKKYYFHINPRAETVDYGNVSERVQLRKQLKCKSFKWYLENVYPEQLNKLPSLQTSPSEEEKLDNIQQQFKTVTRAKGLLKHAGSGLCVESEKTEYDKRSLLKLALCSKGDHKQLWYETEQKDLRLANLLCMDHEPVAGPYARLMKCKGSKSQTWIWIKKDSSYQLMNHGTSECLVAAGVDPGALLTTDACGDSLLMQFDLIPVTQ</sequence>
<dbReference type="Gene3D" id="2.80.10.50">
    <property type="match status" value="1"/>
</dbReference>
<dbReference type="GO" id="GO:0008593">
    <property type="term" value="P:regulation of Notch signaling pathway"/>
    <property type="evidence" value="ECO:0007669"/>
    <property type="project" value="TreeGrafter"/>
</dbReference>